<gene>
    <name evidence="2" type="ORF">GCM10011611_11820</name>
</gene>
<dbReference type="SUPFAM" id="SSF53474">
    <property type="entry name" value="alpha/beta-Hydrolases"/>
    <property type="match status" value="1"/>
</dbReference>
<dbReference type="AlphaFoldDB" id="A0A8J2YRA4"/>
<dbReference type="InterPro" id="IPR051321">
    <property type="entry name" value="PHA/PHB_synthase"/>
</dbReference>
<accession>A0A8J2YRA4</accession>
<dbReference type="RefSeq" id="WP_229743517.1">
    <property type="nucleotide sequence ID" value="NZ_BMJQ01000002.1"/>
</dbReference>
<reference evidence="2" key="2">
    <citation type="submission" date="2020-09" db="EMBL/GenBank/DDBJ databases">
        <authorList>
            <person name="Sun Q."/>
            <person name="Zhou Y."/>
        </authorList>
    </citation>
    <scope>NUCLEOTIDE SEQUENCE</scope>
    <source>
        <strain evidence="2">CGMCC 1.15725</strain>
    </source>
</reference>
<name>A0A8J2YRA4_9PROT</name>
<dbReference type="InterPro" id="IPR029058">
    <property type="entry name" value="AB_hydrolase_fold"/>
</dbReference>
<comment type="caution">
    <text evidence="2">The sequence shown here is derived from an EMBL/GenBank/DDBJ whole genome shotgun (WGS) entry which is preliminary data.</text>
</comment>
<evidence type="ECO:0000313" key="2">
    <source>
        <dbReference type="EMBL" id="GGF08008.1"/>
    </source>
</evidence>
<dbReference type="EMBL" id="BMJQ01000002">
    <property type="protein sequence ID" value="GGF08008.1"/>
    <property type="molecule type" value="Genomic_DNA"/>
</dbReference>
<reference evidence="2" key="1">
    <citation type="journal article" date="2014" name="Int. J. Syst. Evol. Microbiol.">
        <title>Complete genome sequence of Corynebacterium casei LMG S-19264T (=DSM 44701T), isolated from a smear-ripened cheese.</title>
        <authorList>
            <consortium name="US DOE Joint Genome Institute (JGI-PGF)"/>
            <person name="Walter F."/>
            <person name="Albersmeier A."/>
            <person name="Kalinowski J."/>
            <person name="Ruckert C."/>
        </authorList>
    </citation>
    <scope>NUCLEOTIDE SEQUENCE</scope>
    <source>
        <strain evidence="2">CGMCC 1.15725</strain>
    </source>
</reference>
<keyword evidence="3" id="KW-1185">Reference proteome</keyword>
<dbReference type="PANTHER" id="PTHR36837:SF2">
    <property type="entry name" value="POLY(3-HYDROXYALKANOATE) POLYMERASE SUBUNIT PHAC"/>
    <property type="match status" value="1"/>
</dbReference>
<protein>
    <submittedName>
        <fullName evidence="2">Alpha/beta hydrolase</fullName>
    </submittedName>
</protein>
<dbReference type="Gene3D" id="3.40.50.1820">
    <property type="entry name" value="alpha/beta hydrolase"/>
    <property type="match status" value="1"/>
</dbReference>
<proteinExistence type="predicted"/>
<sequence length="370" mass="40567">MLPWKPELEPRAEELARALDAVELRDFAEAVESELAQRADRFAAGIEAYRRHPYRRALADPPEIWRSGTTRLIDYGPEHGRPVLVVPSLINRAYVLDLAADRSLLRYLAARGIRPLLVDWDKPGETERQFDLTAYIAGRLDAAFEAALDRVRGPIGVVGYCMGGLLALALALRRRREVAALGLLATPWDFQAGNEAYARFVAALAGPADITFGPIGWVPTDMLQTLFFMADPHLAIRKFSRFADLDPNTPEALNFVATEDWLNDGVPLALPTAKDCFGGWYGENQPVRGTWSIAGQPVAPGHFDRPALVIAPARDRLVPPASARPLAAALPKATLIEPDLGHIGLIVAGRAPAQVWAPLGDWLERHVPQP</sequence>
<feature type="domain" description="AB hydrolase-1" evidence="1">
    <location>
        <begin position="82"/>
        <end position="346"/>
    </location>
</feature>
<dbReference type="Proteomes" id="UP000646365">
    <property type="component" value="Unassembled WGS sequence"/>
</dbReference>
<organism evidence="2 3">
    <name type="scientific">Aliidongia dinghuensis</name>
    <dbReference type="NCBI Taxonomy" id="1867774"/>
    <lineage>
        <taxon>Bacteria</taxon>
        <taxon>Pseudomonadati</taxon>
        <taxon>Pseudomonadota</taxon>
        <taxon>Alphaproteobacteria</taxon>
        <taxon>Rhodospirillales</taxon>
        <taxon>Dongiaceae</taxon>
        <taxon>Aliidongia</taxon>
    </lineage>
</organism>
<evidence type="ECO:0000313" key="3">
    <source>
        <dbReference type="Proteomes" id="UP000646365"/>
    </source>
</evidence>
<dbReference type="PANTHER" id="PTHR36837">
    <property type="entry name" value="POLY(3-HYDROXYALKANOATE) POLYMERASE SUBUNIT PHAC"/>
    <property type="match status" value="1"/>
</dbReference>
<dbReference type="Pfam" id="PF00561">
    <property type="entry name" value="Abhydrolase_1"/>
    <property type="match status" value="1"/>
</dbReference>
<dbReference type="GO" id="GO:0016787">
    <property type="term" value="F:hydrolase activity"/>
    <property type="evidence" value="ECO:0007669"/>
    <property type="project" value="UniProtKB-KW"/>
</dbReference>
<keyword evidence="2" id="KW-0378">Hydrolase</keyword>
<dbReference type="InterPro" id="IPR000073">
    <property type="entry name" value="AB_hydrolase_1"/>
</dbReference>
<evidence type="ECO:0000259" key="1">
    <source>
        <dbReference type="Pfam" id="PF00561"/>
    </source>
</evidence>